<dbReference type="InterPro" id="IPR029055">
    <property type="entry name" value="Ntn_hydrolases_N"/>
</dbReference>
<keyword evidence="13" id="KW-1185">Reference proteome</keyword>
<dbReference type="EC" id="3.4.19.13" evidence="11"/>
<evidence type="ECO:0000256" key="8">
    <source>
        <dbReference type="ARBA" id="ARBA00047417"/>
    </source>
</evidence>
<evidence type="ECO:0000256" key="3">
    <source>
        <dbReference type="ARBA" id="ARBA00009381"/>
    </source>
</evidence>
<dbReference type="PANTHER" id="PTHR43199">
    <property type="entry name" value="GLUTATHIONE HYDROLASE"/>
    <property type="match status" value="1"/>
</dbReference>
<comment type="caution">
    <text evidence="12">The sequence shown here is derived from an EMBL/GenBank/DDBJ whole genome shotgun (WGS) entry which is preliminary data.</text>
</comment>
<comment type="catalytic activity">
    <reaction evidence="2 11">
        <text>glutathione + H2O = L-cysteinylglycine + L-glutamate</text>
        <dbReference type="Rhea" id="RHEA:28807"/>
        <dbReference type="ChEBI" id="CHEBI:15377"/>
        <dbReference type="ChEBI" id="CHEBI:29985"/>
        <dbReference type="ChEBI" id="CHEBI:57925"/>
        <dbReference type="ChEBI" id="CHEBI:61694"/>
        <dbReference type="EC" id="3.4.19.13"/>
    </reaction>
</comment>
<feature type="binding site" evidence="10">
    <location>
        <begin position="355"/>
        <end position="357"/>
    </location>
    <ligand>
        <name>L-glutamate</name>
        <dbReference type="ChEBI" id="CHEBI:29985"/>
    </ligand>
</feature>
<keyword evidence="7 11" id="KW-0012">Acyltransferase</keyword>
<evidence type="ECO:0000313" key="12">
    <source>
        <dbReference type="EMBL" id="MBB6053112.1"/>
    </source>
</evidence>
<keyword evidence="11" id="KW-0317">Glutathione biosynthesis</keyword>
<dbReference type="GO" id="GO:0036374">
    <property type="term" value="F:glutathione hydrolase activity"/>
    <property type="evidence" value="ECO:0007669"/>
    <property type="project" value="UniProtKB-UniRule"/>
</dbReference>
<dbReference type="InterPro" id="IPR051792">
    <property type="entry name" value="GGT_bact"/>
</dbReference>
<dbReference type="PANTHER" id="PTHR43199:SF1">
    <property type="entry name" value="GLUTATHIONE HYDROLASE PROENZYME"/>
    <property type="match status" value="1"/>
</dbReference>
<accession>A0A7W9SUK3</accession>
<dbReference type="InterPro" id="IPR043138">
    <property type="entry name" value="GGT_lsub"/>
</dbReference>
<dbReference type="PROSITE" id="PS00462">
    <property type="entry name" value="G_GLU_TRANSPEPTIDASE"/>
    <property type="match status" value="1"/>
</dbReference>
<dbReference type="AlphaFoldDB" id="A0A7W9SUK3"/>
<feature type="binding site" evidence="10">
    <location>
        <position position="379"/>
    </location>
    <ligand>
        <name>L-glutamate</name>
        <dbReference type="ChEBI" id="CHEBI:29985"/>
    </ligand>
</feature>
<name>A0A7W9SUK3_ARMRO</name>
<organism evidence="12 13">
    <name type="scientific">Armatimonas rosea</name>
    <dbReference type="NCBI Taxonomy" id="685828"/>
    <lineage>
        <taxon>Bacteria</taxon>
        <taxon>Bacillati</taxon>
        <taxon>Armatimonadota</taxon>
        <taxon>Armatimonadia</taxon>
        <taxon>Armatimonadales</taxon>
        <taxon>Armatimonadaceae</taxon>
        <taxon>Armatimonas</taxon>
    </lineage>
</organism>
<evidence type="ECO:0000256" key="6">
    <source>
        <dbReference type="ARBA" id="ARBA00023145"/>
    </source>
</evidence>
<evidence type="ECO:0000256" key="1">
    <source>
        <dbReference type="ARBA" id="ARBA00001049"/>
    </source>
</evidence>
<dbReference type="InterPro" id="IPR000101">
    <property type="entry name" value="GGT_peptidase"/>
</dbReference>
<dbReference type="InterPro" id="IPR043137">
    <property type="entry name" value="GGT_ssub_C"/>
</dbReference>
<dbReference type="Gene3D" id="3.60.20.40">
    <property type="match status" value="1"/>
</dbReference>
<evidence type="ECO:0000256" key="10">
    <source>
        <dbReference type="PIRSR" id="PIRSR600101-2"/>
    </source>
</evidence>
<gene>
    <name evidence="12" type="ORF">HNQ39_004944</name>
</gene>
<evidence type="ECO:0000256" key="5">
    <source>
        <dbReference type="ARBA" id="ARBA00022801"/>
    </source>
</evidence>
<evidence type="ECO:0000256" key="4">
    <source>
        <dbReference type="ARBA" id="ARBA00022679"/>
    </source>
</evidence>
<dbReference type="NCBIfam" id="TIGR00066">
    <property type="entry name" value="g_glut_trans"/>
    <property type="match status" value="1"/>
</dbReference>
<comment type="catalytic activity">
    <reaction evidence="8 11">
        <text>an N-terminal (5-L-glutamyl)-[peptide] + an alpha-amino acid = 5-L-glutamyl amino acid + an N-terminal L-alpha-aminoacyl-[peptide]</text>
        <dbReference type="Rhea" id="RHEA:23904"/>
        <dbReference type="Rhea" id="RHEA-COMP:9780"/>
        <dbReference type="Rhea" id="RHEA-COMP:9795"/>
        <dbReference type="ChEBI" id="CHEBI:77644"/>
        <dbReference type="ChEBI" id="CHEBI:78597"/>
        <dbReference type="ChEBI" id="CHEBI:78599"/>
        <dbReference type="ChEBI" id="CHEBI:78608"/>
        <dbReference type="EC" id="2.3.2.2"/>
    </reaction>
</comment>
<evidence type="ECO:0000256" key="9">
    <source>
        <dbReference type="PIRSR" id="PIRSR600101-1"/>
    </source>
</evidence>
<evidence type="ECO:0000256" key="7">
    <source>
        <dbReference type="ARBA" id="ARBA00023315"/>
    </source>
</evidence>
<protein>
    <recommendedName>
        <fullName evidence="11">Glutathione hydrolase proenzyme</fullName>
        <ecNumber evidence="11">2.3.2.2</ecNumber>
        <ecNumber evidence="11">3.4.19.13</ecNumber>
    </recommendedName>
    <component>
        <recommendedName>
            <fullName evidence="11">Glutathione hydrolase large chain</fullName>
        </recommendedName>
    </component>
    <component>
        <recommendedName>
            <fullName evidence="11">Glutathione hydrolase small chain</fullName>
        </recommendedName>
    </component>
</protein>
<dbReference type="Gene3D" id="1.10.246.130">
    <property type="match status" value="1"/>
</dbReference>
<dbReference type="RefSeq" id="WP_184203082.1">
    <property type="nucleotide sequence ID" value="NZ_JACHGW010000005.1"/>
</dbReference>
<dbReference type="Proteomes" id="UP000520814">
    <property type="component" value="Unassembled WGS sequence"/>
</dbReference>
<evidence type="ECO:0000256" key="2">
    <source>
        <dbReference type="ARBA" id="ARBA00001089"/>
    </source>
</evidence>
<feature type="binding site" evidence="10">
    <location>
        <begin position="408"/>
        <end position="409"/>
    </location>
    <ligand>
        <name>L-glutamate</name>
        <dbReference type="ChEBI" id="CHEBI:29985"/>
    </ligand>
</feature>
<reference evidence="12 13" key="1">
    <citation type="submission" date="2020-08" db="EMBL/GenBank/DDBJ databases">
        <title>Genomic Encyclopedia of Type Strains, Phase IV (KMG-IV): sequencing the most valuable type-strain genomes for metagenomic binning, comparative biology and taxonomic classification.</title>
        <authorList>
            <person name="Goeker M."/>
        </authorList>
    </citation>
    <scope>NUCLEOTIDE SEQUENCE [LARGE SCALE GENOMIC DNA]</scope>
    <source>
        <strain evidence="12 13">DSM 23562</strain>
    </source>
</reference>
<feature type="binding site" evidence="10">
    <location>
        <position position="68"/>
    </location>
    <ligand>
        <name>L-glutamate</name>
        <dbReference type="ChEBI" id="CHEBI:29985"/>
    </ligand>
</feature>
<dbReference type="GO" id="GO:0006750">
    <property type="term" value="P:glutathione biosynthetic process"/>
    <property type="evidence" value="ECO:0007669"/>
    <property type="project" value="UniProtKB-KW"/>
</dbReference>
<dbReference type="EMBL" id="JACHGW010000005">
    <property type="protein sequence ID" value="MBB6053112.1"/>
    <property type="molecule type" value="Genomic_DNA"/>
</dbReference>
<comment type="PTM">
    <text evidence="11">Cleaved by autocatalysis into a large and a small subunit.</text>
</comment>
<comment type="subunit">
    <text evidence="11">This enzyme consists of two polypeptide chains, which are synthesized in precursor form from a single polypeptide.</text>
</comment>
<comment type="similarity">
    <text evidence="3 11">Belongs to the gamma-glutamyltransferase family.</text>
</comment>
<keyword evidence="4 11" id="KW-0808">Transferase</keyword>
<dbReference type="GO" id="GO:0103068">
    <property type="term" value="F:leukotriene C4 gamma-glutamyl transferase activity"/>
    <property type="evidence" value="ECO:0007669"/>
    <property type="project" value="UniProtKB-EC"/>
</dbReference>
<dbReference type="SUPFAM" id="SSF56235">
    <property type="entry name" value="N-terminal nucleophile aminohydrolases (Ntn hydrolases)"/>
    <property type="match status" value="1"/>
</dbReference>
<dbReference type="PRINTS" id="PR01210">
    <property type="entry name" value="GGTRANSPTASE"/>
</dbReference>
<keyword evidence="6 11" id="KW-0865">Zymogen</keyword>
<proteinExistence type="inferred from homology"/>
<dbReference type="Pfam" id="PF01019">
    <property type="entry name" value="G_glu_transpept"/>
    <property type="match status" value="1"/>
</dbReference>
<sequence>MRAMVASAEPLASQVGVDVMRRGGNAVDAAVAVGFALAVTYPQAGNLGGGGFLLWRRKDGQTAAVDYREMAPAAAFREVYAGKTDEGGPTVGWRASGTPGTVAGLALAHKKYGSGKLSFAALIEPARALAAEGFVAPASLSRSLASYTALLSRYEASKAVFVGIGEGQKFRQPELAETLARIQKNGPREFYEGETARRIAAAMRPHGWISERDLKGYDVKERGVVTGRYRGHGIVSMPPPSSGGAVLIEILNILEGFELGKLGWESPLRWHLVIEAIKRAFADRAEFFGDPDFVRVPVAKLTDPAYAARWRASIDLHHATPSSAIRAGQASHEPLHTTHFSILDSDGNAVSNTYTLNGPYGSGVTIPGTGILMNNEMDDFAANPGKPNRYGLIQGESNAVRAKKRPLSSMTPTFVTNPDGTLRLIIGSPGGPTIINTVLHVILNVLDHGQGIADAIAAPRAHHQWLPDEIGADKHLPESVKGGLERLGHTFGKPRSLGDAQGILLAPDGTVAGASDPRGSGRTIGG</sequence>
<dbReference type="GO" id="GO:0006751">
    <property type="term" value="P:glutathione catabolic process"/>
    <property type="evidence" value="ECO:0007669"/>
    <property type="project" value="UniProtKB-UniRule"/>
</dbReference>
<evidence type="ECO:0000313" key="13">
    <source>
        <dbReference type="Proteomes" id="UP000520814"/>
    </source>
</evidence>
<feature type="binding site" evidence="10">
    <location>
        <position position="431"/>
    </location>
    <ligand>
        <name>L-glutamate</name>
        <dbReference type="ChEBI" id="CHEBI:29985"/>
    </ligand>
</feature>
<comment type="pathway">
    <text evidence="11">Sulfur metabolism; glutathione metabolism.</text>
</comment>
<evidence type="ECO:0000256" key="11">
    <source>
        <dbReference type="RuleBase" id="RU368036"/>
    </source>
</evidence>
<dbReference type="InterPro" id="IPR055262">
    <property type="entry name" value="GGT_CS"/>
</dbReference>
<feature type="active site" description="Nucleophile" evidence="9">
    <location>
        <position position="337"/>
    </location>
</feature>
<comment type="catalytic activity">
    <reaction evidence="1 11">
        <text>an S-substituted glutathione + H2O = an S-substituted L-cysteinylglycine + L-glutamate</text>
        <dbReference type="Rhea" id="RHEA:59468"/>
        <dbReference type="ChEBI" id="CHEBI:15377"/>
        <dbReference type="ChEBI" id="CHEBI:29985"/>
        <dbReference type="ChEBI" id="CHEBI:90779"/>
        <dbReference type="ChEBI" id="CHEBI:143103"/>
        <dbReference type="EC" id="3.4.19.13"/>
    </reaction>
</comment>
<dbReference type="UniPathway" id="UPA00204"/>
<keyword evidence="5 11" id="KW-0378">Hydrolase</keyword>
<dbReference type="EC" id="2.3.2.2" evidence="11"/>